<reference evidence="13" key="1">
    <citation type="submission" date="2020-06" db="EMBL/GenBank/DDBJ databases">
        <authorList>
            <consortium name="Plant Systems Biology data submission"/>
        </authorList>
    </citation>
    <scope>NUCLEOTIDE SEQUENCE</scope>
    <source>
        <strain evidence="13">D6</strain>
    </source>
</reference>
<proteinExistence type="inferred from homology"/>
<evidence type="ECO:0000256" key="4">
    <source>
        <dbReference type="ARBA" id="ARBA00022691"/>
    </source>
</evidence>
<comment type="catalytic activity">
    <reaction evidence="11">
        <text>a uridine in tRNA + S-adenosyl-L-methionine = a 3-[(3S)-3-amino-3-carboxypropyl]uridine in tRNA + S-methyl-5'-thioadenosine + H(+)</text>
        <dbReference type="Rhea" id="RHEA:62432"/>
        <dbReference type="Rhea" id="RHEA-COMP:13339"/>
        <dbReference type="Rhea" id="RHEA-COMP:16092"/>
        <dbReference type="ChEBI" id="CHEBI:15378"/>
        <dbReference type="ChEBI" id="CHEBI:17509"/>
        <dbReference type="ChEBI" id="CHEBI:59789"/>
        <dbReference type="ChEBI" id="CHEBI:65315"/>
        <dbReference type="ChEBI" id="CHEBI:82930"/>
        <dbReference type="EC" id="2.5.1.25"/>
    </reaction>
</comment>
<dbReference type="OrthoDB" id="3173at2759"/>
<dbReference type="InterPro" id="IPR005636">
    <property type="entry name" value="DTW"/>
</dbReference>
<keyword evidence="3" id="KW-0808">Transferase</keyword>
<dbReference type="Pfam" id="PF03942">
    <property type="entry name" value="DTW"/>
    <property type="match status" value="1"/>
</dbReference>
<comment type="function">
    <text evidence="7">Catalyzes the formation of 3-(3-amino-3-carboxypropyl)uridine (acp3U) at position 20 in the D-loop of several cytoplasmic tRNAs (acp3U(20)).</text>
</comment>
<evidence type="ECO:0000256" key="11">
    <source>
        <dbReference type="ARBA" id="ARBA00048718"/>
    </source>
</evidence>
<dbReference type="Proteomes" id="UP001153069">
    <property type="component" value="Unassembled WGS sequence"/>
</dbReference>
<dbReference type="GO" id="GO:0016432">
    <property type="term" value="F:tRNA-uridine aminocarboxypropyltransferase activity"/>
    <property type="evidence" value="ECO:0007669"/>
    <property type="project" value="UniProtKB-EC"/>
</dbReference>
<dbReference type="InterPro" id="IPR051521">
    <property type="entry name" value="tRNA_Mod/Golgi_Maint"/>
</dbReference>
<comment type="caution">
    <text evidence="13">The sequence shown here is derived from an EMBL/GenBank/DDBJ whole genome shotgun (WGS) entry which is preliminary data.</text>
</comment>
<dbReference type="PANTHER" id="PTHR15627">
    <property type="entry name" value="NATURAL KILLER CELL-SPECIFIC ANTIGEN KLIP1"/>
    <property type="match status" value="1"/>
</dbReference>
<name>A0A9N8DN52_9STRA</name>
<evidence type="ECO:0000256" key="2">
    <source>
        <dbReference type="ARBA" id="ARBA00012386"/>
    </source>
</evidence>
<sequence length="303" mass="34694">MTATNQSPDDDPSPTTAQHDAARQALDAYMQDKLGAASECLGRWKREQCCDKSRFLYCPECCSLLVPPSDRPVGFSKPLPFDIHFILDDRRGSSTGVQLMALFQSMMQEEEEESDNKHSTIQMFDITEHSQDIPPYEENAEYREGTYLLFPGEGSVPLSSVLNNNANDNNKNPLKTLVLMDCKWSRPSSRFHPSIASLPKVSLDHPPEKSYYWRWHNTGAGMLSTVEALFFASWQICSSSSSSIGKWTQDQCQEELVRLLWLFRLQRTIIQTKYDNNEVNRCNPYAPFTEEGKQFSRLLRKQK</sequence>
<dbReference type="GO" id="GO:0008033">
    <property type="term" value="P:tRNA processing"/>
    <property type="evidence" value="ECO:0007669"/>
    <property type="project" value="UniProtKB-KW"/>
</dbReference>
<keyword evidence="14" id="KW-1185">Reference proteome</keyword>
<keyword evidence="6" id="KW-0539">Nucleus</keyword>
<evidence type="ECO:0000313" key="14">
    <source>
        <dbReference type="Proteomes" id="UP001153069"/>
    </source>
</evidence>
<comment type="subcellular location">
    <subcellularLocation>
        <location evidence="1">Nucleus</location>
    </subcellularLocation>
</comment>
<evidence type="ECO:0000256" key="3">
    <source>
        <dbReference type="ARBA" id="ARBA00022679"/>
    </source>
</evidence>
<dbReference type="PANTHER" id="PTHR15627:SF8">
    <property type="entry name" value="TRNA-URIDINE AMINOCARBOXYPROPYLTRANSFERASE 1"/>
    <property type="match status" value="1"/>
</dbReference>
<accession>A0A9N8DN52</accession>
<dbReference type="EC" id="2.5.1.25" evidence="2"/>
<evidence type="ECO:0000256" key="8">
    <source>
        <dbReference type="ARBA" id="ARBA00038290"/>
    </source>
</evidence>
<dbReference type="AlphaFoldDB" id="A0A9N8DN52"/>
<gene>
    <name evidence="13" type="ORF">SEMRO_253_G099810.2</name>
</gene>
<evidence type="ECO:0000256" key="9">
    <source>
        <dbReference type="ARBA" id="ARBA00039242"/>
    </source>
</evidence>
<keyword evidence="4" id="KW-0949">S-adenosyl-L-methionine</keyword>
<protein>
    <recommendedName>
        <fullName evidence="9">tRNA-uridine aminocarboxypropyltransferase 1</fullName>
        <ecNumber evidence="2">2.5.1.25</ecNumber>
    </recommendedName>
    <alternativeName>
        <fullName evidence="10">DTW domain-containing protein 1</fullName>
    </alternativeName>
</protein>
<evidence type="ECO:0000256" key="10">
    <source>
        <dbReference type="ARBA" id="ARBA00042508"/>
    </source>
</evidence>
<evidence type="ECO:0000256" key="7">
    <source>
        <dbReference type="ARBA" id="ARBA00037050"/>
    </source>
</evidence>
<evidence type="ECO:0000256" key="5">
    <source>
        <dbReference type="ARBA" id="ARBA00022694"/>
    </source>
</evidence>
<dbReference type="EMBL" id="CAICTM010000252">
    <property type="protein sequence ID" value="CAB9506073.1"/>
    <property type="molecule type" value="Genomic_DNA"/>
</dbReference>
<evidence type="ECO:0000313" key="13">
    <source>
        <dbReference type="EMBL" id="CAB9506073.1"/>
    </source>
</evidence>
<evidence type="ECO:0000259" key="12">
    <source>
        <dbReference type="SMART" id="SM01144"/>
    </source>
</evidence>
<dbReference type="GO" id="GO:0005634">
    <property type="term" value="C:nucleus"/>
    <property type="evidence" value="ECO:0007669"/>
    <property type="project" value="UniProtKB-SubCell"/>
</dbReference>
<feature type="domain" description="DTW" evidence="12">
    <location>
        <begin position="54"/>
        <end position="275"/>
    </location>
</feature>
<evidence type="ECO:0000256" key="1">
    <source>
        <dbReference type="ARBA" id="ARBA00004123"/>
    </source>
</evidence>
<comment type="similarity">
    <text evidence="8">Belongs to the TDD superfamily. DTWD1 family.</text>
</comment>
<organism evidence="13 14">
    <name type="scientific">Seminavis robusta</name>
    <dbReference type="NCBI Taxonomy" id="568900"/>
    <lineage>
        <taxon>Eukaryota</taxon>
        <taxon>Sar</taxon>
        <taxon>Stramenopiles</taxon>
        <taxon>Ochrophyta</taxon>
        <taxon>Bacillariophyta</taxon>
        <taxon>Bacillariophyceae</taxon>
        <taxon>Bacillariophycidae</taxon>
        <taxon>Naviculales</taxon>
        <taxon>Naviculaceae</taxon>
        <taxon>Seminavis</taxon>
    </lineage>
</organism>
<evidence type="ECO:0000256" key="6">
    <source>
        <dbReference type="ARBA" id="ARBA00023242"/>
    </source>
</evidence>
<keyword evidence="5" id="KW-0819">tRNA processing</keyword>
<dbReference type="SMART" id="SM01144">
    <property type="entry name" value="DTW"/>
    <property type="match status" value="1"/>
</dbReference>